<dbReference type="SUPFAM" id="SSF46565">
    <property type="entry name" value="Chaperone J-domain"/>
    <property type="match status" value="1"/>
</dbReference>
<dbReference type="AlphaFoldDB" id="A0A834Z7Z6"/>
<evidence type="ECO:0000259" key="1">
    <source>
        <dbReference type="Pfam" id="PF00226"/>
    </source>
</evidence>
<dbReference type="OrthoDB" id="445556at2759"/>
<accession>A0A834Z7Z6</accession>
<dbReference type="PANTHER" id="PTHR45090">
    <property type="entry name" value="CHAPERONE PROTEIN DNAJ 20 CHLOROPLASTIC"/>
    <property type="match status" value="1"/>
</dbReference>
<dbReference type="InterPro" id="IPR001623">
    <property type="entry name" value="DnaJ_domain"/>
</dbReference>
<keyword evidence="3" id="KW-1185">Reference proteome</keyword>
<dbReference type="PANTHER" id="PTHR45090:SF4">
    <property type="entry name" value="J DOMAIN-CONTAINING PROTEIN"/>
    <property type="match status" value="1"/>
</dbReference>
<dbReference type="Proteomes" id="UP000655225">
    <property type="component" value="Unassembled WGS sequence"/>
</dbReference>
<reference evidence="2 3" key="1">
    <citation type="submission" date="2020-04" db="EMBL/GenBank/DDBJ databases">
        <title>Plant Genome Project.</title>
        <authorList>
            <person name="Zhang R.-G."/>
        </authorList>
    </citation>
    <scope>NUCLEOTIDE SEQUENCE [LARGE SCALE GENOMIC DNA]</scope>
    <source>
        <strain evidence="2">YNK0</strain>
        <tissue evidence="2">Leaf</tissue>
    </source>
</reference>
<dbReference type="Pfam" id="PF00226">
    <property type="entry name" value="DnaJ"/>
    <property type="match status" value="1"/>
</dbReference>
<sequence length="105" mass="12034">MSENFLHFYSNTHLPKTSFLIENKSGCFRTKAAINDGVLKAFNELSFYELLGISESGTVSEIKQVYKQMALKYHLDVRDLFDRDLAMGLRLAFSAGININMMRIF</sequence>
<evidence type="ECO:0000313" key="3">
    <source>
        <dbReference type="Proteomes" id="UP000655225"/>
    </source>
</evidence>
<proteinExistence type="predicted"/>
<comment type="caution">
    <text evidence="2">The sequence shown here is derived from an EMBL/GenBank/DDBJ whole genome shotgun (WGS) entry which is preliminary data.</text>
</comment>
<organism evidence="2 3">
    <name type="scientific">Tetracentron sinense</name>
    <name type="common">Spur-leaf</name>
    <dbReference type="NCBI Taxonomy" id="13715"/>
    <lineage>
        <taxon>Eukaryota</taxon>
        <taxon>Viridiplantae</taxon>
        <taxon>Streptophyta</taxon>
        <taxon>Embryophyta</taxon>
        <taxon>Tracheophyta</taxon>
        <taxon>Spermatophyta</taxon>
        <taxon>Magnoliopsida</taxon>
        <taxon>Trochodendrales</taxon>
        <taxon>Trochodendraceae</taxon>
        <taxon>Tetracentron</taxon>
    </lineage>
</organism>
<name>A0A834Z7Z6_TETSI</name>
<dbReference type="EMBL" id="JABCRI010000008">
    <property type="protein sequence ID" value="KAF8402140.1"/>
    <property type="molecule type" value="Genomic_DNA"/>
</dbReference>
<evidence type="ECO:0000313" key="2">
    <source>
        <dbReference type="EMBL" id="KAF8402140.1"/>
    </source>
</evidence>
<dbReference type="PRINTS" id="PR00625">
    <property type="entry name" value="JDOMAIN"/>
</dbReference>
<dbReference type="InterPro" id="IPR053232">
    <property type="entry name" value="DnaJ_C/III_chloroplastic"/>
</dbReference>
<dbReference type="InterPro" id="IPR036869">
    <property type="entry name" value="J_dom_sf"/>
</dbReference>
<dbReference type="GO" id="GO:0009507">
    <property type="term" value="C:chloroplast"/>
    <property type="evidence" value="ECO:0007669"/>
    <property type="project" value="TreeGrafter"/>
</dbReference>
<protein>
    <recommendedName>
        <fullName evidence="1">J domain-containing protein</fullName>
    </recommendedName>
</protein>
<dbReference type="Gene3D" id="1.10.287.110">
    <property type="entry name" value="DnaJ domain"/>
    <property type="match status" value="1"/>
</dbReference>
<gene>
    <name evidence="2" type="ORF">HHK36_013092</name>
</gene>
<feature type="domain" description="J" evidence="1">
    <location>
        <begin position="47"/>
        <end position="76"/>
    </location>
</feature>
<dbReference type="CDD" id="cd06257">
    <property type="entry name" value="DnaJ"/>
    <property type="match status" value="1"/>
</dbReference>